<sequence>MQRLASSLLFPIPQNILSSRAKLNAPPDAHLTLAHIQQQLQSLRLNCAQAPQPKLENTARQLLDLHDALGDVLDDGVKALASGCGATPMRKRFRPAGWLACWNRCRSN</sequence>
<organism evidence="1 3">
    <name type="scientific">Chromobacterium sphagni</name>
    <dbReference type="NCBI Taxonomy" id="1903179"/>
    <lineage>
        <taxon>Bacteria</taxon>
        <taxon>Pseudomonadati</taxon>
        <taxon>Pseudomonadota</taxon>
        <taxon>Betaproteobacteria</taxon>
        <taxon>Neisseriales</taxon>
        <taxon>Chromobacteriaceae</taxon>
        <taxon>Chromobacterium</taxon>
    </lineage>
</organism>
<proteinExistence type="predicted"/>
<evidence type="ECO:0000313" key="4">
    <source>
        <dbReference type="Proteomes" id="UP000180280"/>
    </source>
</evidence>
<dbReference type="EMBL" id="MKCT01000001">
    <property type="protein sequence ID" value="OHX21405.1"/>
    <property type="molecule type" value="Genomic_DNA"/>
</dbReference>
<evidence type="ECO:0000313" key="3">
    <source>
        <dbReference type="Proteomes" id="UP000180088"/>
    </source>
</evidence>
<comment type="caution">
    <text evidence="1">The sequence shown here is derived from an EMBL/GenBank/DDBJ whole genome shotgun (WGS) entry which is preliminary data.</text>
</comment>
<protein>
    <submittedName>
        <fullName evidence="1">Uncharacterized protein</fullName>
    </submittedName>
</protein>
<dbReference type="Proteomes" id="UP000180088">
    <property type="component" value="Unassembled WGS sequence"/>
</dbReference>
<name>A0A1S1WZF8_9NEIS</name>
<dbReference type="EMBL" id="MKCS01000001">
    <property type="protein sequence ID" value="OHX12510.1"/>
    <property type="molecule type" value="Genomic_DNA"/>
</dbReference>
<evidence type="ECO:0000313" key="1">
    <source>
        <dbReference type="EMBL" id="OHX12510.1"/>
    </source>
</evidence>
<keyword evidence="4" id="KW-1185">Reference proteome</keyword>
<dbReference type="RefSeq" id="WP_071111362.1">
    <property type="nucleotide sequence ID" value="NZ_MKCS01000001.1"/>
</dbReference>
<reference evidence="3 4" key="1">
    <citation type="submission" date="2016-09" db="EMBL/GenBank/DDBJ databases">
        <title>Chromobacterium muskegensis sp. nov., an insecticidal bacterium isolated from Sphagnum bogs.</title>
        <authorList>
            <person name="Sparks M.E."/>
            <person name="Blackburn M.B."/>
            <person name="Gundersen-Rindal D.E."/>
            <person name="Mitchell A."/>
            <person name="Farrar R."/>
            <person name="Kuhar D."/>
        </authorList>
    </citation>
    <scope>NUCLEOTIDE SEQUENCE [LARGE SCALE GENOMIC DNA]</scope>
    <source>
        <strain evidence="2 4">14B-1</strain>
        <strain evidence="1 3">37-2</strain>
    </source>
</reference>
<evidence type="ECO:0000313" key="2">
    <source>
        <dbReference type="EMBL" id="OHX21405.1"/>
    </source>
</evidence>
<accession>A0A1S1WZF8</accession>
<dbReference type="AlphaFoldDB" id="A0A1S1WZF8"/>
<gene>
    <name evidence="2" type="ORF">BI344_02425</name>
    <name evidence="1" type="ORF">BI347_02575</name>
</gene>
<dbReference type="Proteomes" id="UP000180280">
    <property type="component" value="Unassembled WGS sequence"/>
</dbReference>